<name>A0A4R0XLJ2_9MOLU</name>
<dbReference type="InterPro" id="IPR017946">
    <property type="entry name" value="PLC-like_Pdiesterase_TIM-brl"/>
</dbReference>
<evidence type="ECO:0000313" key="3">
    <source>
        <dbReference type="Proteomes" id="UP000294192"/>
    </source>
</evidence>
<dbReference type="InterPro" id="IPR030395">
    <property type="entry name" value="GP_PDE_dom"/>
</dbReference>
<evidence type="ECO:0000313" key="2">
    <source>
        <dbReference type="EMBL" id="TCG11344.1"/>
    </source>
</evidence>
<feature type="domain" description="GP-PDE" evidence="1">
    <location>
        <begin position="3"/>
        <end position="241"/>
    </location>
</feature>
<dbReference type="OrthoDB" id="384721at2"/>
<dbReference type="Proteomes" id="UP000294192">
    <property type="component" value="Unassembled WGS sequence"/>
</dbReference>
<organism evidence="2 3">
    <name type="scientific">Mycoplasma marinum</name>
    <dbReference type="NCBI Taxonomy" id="1937190"/>
    <lineage>
        <taxon>Bacteria</taxon>
        <taxon>Bacillati</taxon>
        <taxon>Mycoplasmatota</taxon>
        <taxon>Mollicutes</taxon>
        <taxon>Mycoplasmataceae</taxon>
        <taxon>Mycoplasma</taxon>
    </lineage>
</organism>
<reference evidence="2 3" key="1">
    <citation type="submission" date="2018-02" db="EMBL/GenBank/DDBJ databases">
        <title>Mycoplasma marinum and Mycoplasma todarodis sp. nov., moderately halophilic and psychrotolerant mycoplasmas isolated from cephalopods.</title>
        <authorList>
            <person name="Viver T."/>
        </authorList>
    </citation>
    <scope>NUCLEOTIDE SEQUENCE [LARGE SCALE GENOMIC DNA]</scope>
    <source>
        <strain evidence="2 3">PE</strain>
    </source>
</reference>
<dbReference type="SUPFAM" id="SSF51695">
    <property type="entry name" value="PLC-like phosphodiesterases"/>
    <property type="match status" value="1"/>
</dbReference>
<gene>
    <name evidence="2" type="ORF">C4B24_02215</name>
</gene>
<dbReference type="Gene3D" id="3.20.20.190">
    <property type="entry name" value="Phosphatidylinositol (PI) phosphodiesterase"/>
    <property type="match status" value="1"/>
</dbReference>
<sequence length="247" mass="29299">MMKYNLAHRGMSGIAPENTRTAFEEAKAFKFDGVELDVHLTLDNEIVIIHDEKINRTSNGRGYVKDMELSKLEEFNFANNFAGIRNEKILTLKEFLKDFKDSFKLINIELKTDVNEQIGIEELVLKEIYKYPKQNFILSSFNFDTLKRIRELDENVQIGFLWKRHKNFSKIPKKEIKAVCNFLNPSIRLFALPHLKLKYDTLKLPYNIWTIKTKRVFKKLMKNKKVNAIICDYKYDKNGIIYMKHRH</sequence>
<dbReference type="PROSITE" id="PS51704">
    <property type="entry name" value="GP_PDE"/>
    <property type="match status" value="1"/>
</dbReference>
<dbReference type="PANTHER" id="PTHR46211:SF1">
    <property type="entry name" value="GLYCEROPHOSPHODIESTER PHOSPHODIESTERASE, CYTOPLASMIC"/>
    <property type="match status" value="1"/>
</dbReference>
<proteinExistence type="predicted"/>
<accession>A0A4R0XLJ2</accession>
<evidence type="ECO:0000259" key="1">
    <source>
        <dbReference type="PROSITE" id="PS51704"/>
    </source>
</evidence>
<dbReference type="PANTHER" id="PTHR46211">
    <property type="entry name" value="GLYCEROPHOSPHORYL DIESTER PHOSPHODIESTERASE"/>
    <property type="match status" value="1"/>
</dbReference>
<dbReference type="EMBL" id="PSZO01000008">
    <property type="protein sequence ID" value="TCG11344.1"/>
    <property type="molecule type" value="Genomic_DNA"/>
</dbReference>
<dbReference type="GO" id="GO:0006629">
    <property type="term" value="P:lipid metabolic process"/>
    <property type="evidence" value="ECO:0007669"/>
    <property type="project" value="InterPro"/>
</dbReference>
<dbReference type="Pfam" id="PF03009">
    <property type="entry name" value="GDPD"/>
    <property type="match status" value="1"/>
</dbReference>
<comment type="caution">
    <text evidence="2">The sequence shown here is derived from an EMBL/GenBank/DDBJ whole genome shotgun (WGS) entry which is preliminary data.</text>
</comment>
<protein>
    <recommendedName>
        <fullName evidence="1">GP-PDE domain-containing protein</fullName>
    </recommendedName>
</protein>
<dbReference type="AlphaFoldDB" id="A0A4R0XLJ2"/>
<dbReference type="GO" id="GO:0008081">
    <property type="term" value="F:phosphoric diester hydrolase activity"/>
    <property type="evidence" value="ECO:0007669"/>
    <property type="project" value="InterPro"/>
</dbReference>
<keyword evidence="3" id="KW-1185">Reference proteome</keyword>